<protein>
    <submittedName>
        <fullName evidence="1">Uncharacterized protein</fullName>
    </submittedName>
</protein>
<dbReference type="EMBL" id="CP139558">
    <property type="protein sequence ID" value="WPU95628.1"/>
    <property type="molecule type" value="Genomic_DNA"/>
</dbReference>
<evidence type="ECO:0000313" key="2">
    <source>
        <dbReference type="Proteomes" id="UP001324380"/>
    </source>
</evidence>
<sequence>MSAATDEQFVQVGHQLFPVLSVNRNNNSVAHMDSNGIAIDRLLRK</sequence>
<organism evidence="1 2">
    <name type="scientific">Mucilaginibacter sabulilitoris</name>
    <dbReference type="NCBI Taxonomy" id="1173583"/>
    <lineage>
        <taxon>Bacteria</taxon>
        <taxon>Pseudomonadati</taxon>
        <taxon>Bacteroidota</taxon>
        <taxon>Sphingobacteriia</taxon>
        <taxon>Sphingobacteriales</taxon>
        <taxon>Sphingobacteriaceae</taxon>
        <taxon>Mucilaginibacter</taxon>
    </lineage>
</organism>
<keyword evidence="2" id="KW-1185">Reference proteome</keyword>
<dbReference type="Proteomes" id="UP001324380">
    <property type="component" value="Chromosome"/>
</dbReference>
<gene>
    <name evidence="1" type="ORF">SNE25_08865</name>
</gene>
<dbReference type="RefSeq" id="WP_321564734.1">
    <property type="nucleotide sequence ID" value="NZ_CP139558.1"/>
</dbReference>
<proteinExistence type="predicted"/>
<evidence type="ECO:0000313" key="1">
    <source>
        <dbReference type="EMBL" id="WPU95628.1"/>
    </source>
</evidence>
<reference evidence="1 2" key="1">
    <citation type="submission" date="2023-11" db="EMBL/GenBank/DDBJ databases">
        <title>Analysis of the Genomes of Mucilaginibacter gossypii cycad 4 and M. sabulilitoris SNA2: microbes with the potential for plant growth promotion.</title>
        <authorList>
            <person name="Hirsch A.M."/>
            <person name="Humm E."/>
            <person name="Rubbi M."/>
            <person name="Del Vecchio G."/>
            <person name="Ha S.M."/>
            <person name="Pellegrini M."/>
            <person name="Gunsalus R.P."/>
        </authorList>
    </citation>
    <scope>NUCLEOTIDE SEQUENCE [LARGE SCALE GENOMIC DNA]</scope>
    <source>
        <strain evidence="1 2">SNA2</strain>
    </source>
</reference>
<name>A0ABZ0TU78_9SPHI</name>
<accession>A0ABZ0TU78</accession>